<dbReference type="SUPFAM" id="SSF52047">
    <property type="entry name" value="RNI-like"/>
    <property type="match status" value="1"/>
</dbReference>
<evidence type="ECO:0000313" key="3">
    <source>
        <dbReference type="Proteomes" id="UP000001887"/>
    </source>
</evidence>
<organism evidence="2 3">
    <name type="scientific">Pirellula staleyi (strain ATCC 27377 / DSM 6068 / ICPB 4128)</name>
    <name type="common">Pirella staleyi</name>
    <dbReference type="NCBI Taxonomy" id="530564"/>
    <lineage>
        <taxon>Bacteria</taxon>
        <taxon>Pseudomonadati</taxon>
        <taxon>Planctomycetota</taxon>
        <taxon>Planctomycetia</taxon>
        <taxon>Pirellulales</taxon>
        <taxon>Pirellulaceae</taxon>
        <taxon>Pirellula</taxon>
    </lineage>
</organism>
<dbReference type="InterPro" id="IPR049809">
    <property type="entry name" value="YehF/YfeS-like_WGR"/>
</dbReference>
<dbReference type="Gene3D" id="2.20.140.10">
    <property type="entry name" value="WGR domain"/>
    <property type="match status" value="1"/>
</dbReference>
<dbReference type="HOGENOM" id="CLU_049015_0_0_0"/>
<dbReference type="CDD" id="cd07996">
    <property type="entry name" value="WGR_MMR_like"/>
    <property type="match status" value="1"/>
</dbReference>
<gene>
    <name evidence="2" type="ordered locus">Psta_0138</name>
</gene>
<dbReference type="InterPro" id="IPR032675">
    <property type="entry name" value="LRR_dom_sf"/>
</dbReference>
<evidence type="ECO:0000259" key="1">
    <source>
        <dbReference type="PROSITE" id="PS51977"/>
    </source>
</evidence>
<sequence length="413" mass="45245">MSFREFEYADGKSFKFWKIDLQETNVVTKYGRIGSEGQESTKSFATAAEAQKAYDKLVAEKTTKGYVEKGSAAASGSAEVAGATTTAAAGDEHLSPMLFSTTPSENFELMHNFIGQRIADYRGKSLKGKSVVRVRVSYDEEGDDGEPDFNQRLQAFLESDSAAGTKGLVIGAYDLEGGSSEGQFVEMIAHHKDRLPQLKALFLGDIVQEEAEISWIQQSDMSLILKSFPGLEMLRVRGATGLDFSSAEHPQLRALGIESGGLPAEIVGKICRGKFPQLEYLELWLGTPNYSGDCRVNDLQPLLKGKLFPKLKYLGLRNAEIADDIAAVIVTSPIIDQLEVLDLSLGNLSDVGASALLQLASKTNLTRLDLHHHYISKPMQKKLKQLPFPVDLSDAKTVDEDNEWSGRFIAISE</sequence>
<dbReference type="AlphaFoldDB" id="D2R0G6"/>
<dbReference type="SUPFAM" id="SSF142921">
    <property type="entry name" value="WGR domain-like"/>
    <property type="match status" value="1"/>
</dbReference>
<dbReference type="InterPro" id="IPR036930">
    <property type="entry name" value="WGR_dom_sf"/>
</dbReference>
<accession>D2R0G6</accession>
<protein>
    <submittedName>
        <fullName evidence="2">WGR domain protein</fullName>
    </submittedName>
</protein>
<dbReference type="Proteomes" id="UP000001887">
    <property type="component" value="Chromosome"/>
</dbReference>
<dbReference type="Pfam" id="PF05406">
    <property type="entry name" value="WGR"/>
    <property type="match status" value="1"/>
</dbReference>
<dbReference type="Gene3D" id="3.80.10.10">
    <property type="entry name" value="Ribonuclease Inhibitor"/>
    <property type="match status" value="1"/>
</dbReference>
<dbReference type="SMART" id="SM00773">
    <property type="entry name" value="WGR"/>
    <property type="match status" value="1"/>
</dbReference>
<dbReference type="NCBIfam" id="NF038076">
    <property type="entry name" value="fam_STM4015"/>
    <property type="match status" value="1"/>
</dbReference>
<proteinExistence type="predicted"/>
<dbReference type="InterPro" id="IPR008893">
    <property type="entry name" value="WGR_domain"/>
</dbReference>
<dbReference type="eggNOG" id="COG4886">
    <property type="taxonomic scope" value="Bacteria"/>
</dbReference>
<dbReference type="InterPro" id="IPR047722">
    <property type="entry name" value="STM4015-like"/>
</dbReference>
<reference evidence="2 3" key="1">
    <citation type="journal article" date="2009" name="Stand. Genomic Sci.">
        <title>Complete genome sequence of Pirellula staleyi type strain (ATCC 27377).</title>
        <authorList>
            <person name="Clum A."/>
            <person name="Tindall B.J."/>
            <person name="Sikorski J."/>
            <person name="Ivanova N."/>
            <person name="Mavrommatis K."/>
            <person name="Lucas S."/>
            <person name="Glavina del Rio T."/>
            <person name="Nolan M."/>
            <person name="Chen F."/>
            <person name="Tice H."/>
            <person name="Pitluck S."/>
            <person name="Cheng J.F."/>
            <person name="Chertkov O."/>
            <person name="Brettin T."/>
            <person name="Han C."/>
            <person name="Detter J.C."/>
            <person name="Kuske C."/>
            <person name="Bruce D."/>
            <person name="Goodwin L."/>
            <person name="Ovchinikova G."/>
            <person name="Pati A."/>
            <person name="Mikhailova N."/>
            <person name="Chen A."/>
            <person name="Palaniappan K."/>
            <person name="Land M."/>
            <person name="Hauser L."/>
            <person name="Chang Y.J."/>
            <person name="Jeffries C.D."/>
            <person name="Chain P."/>
            <person name="Rohde M."/>
            <person name="Goker M."/>
            <person name="Bristow J."/>
            <person name="Eisen J.A."/>
            <person name="Markowitz V."/>
            <person name="Hugenholtz P."/>
            <person name="Kyrpides N.C."/>
            <person name="Klenk H.P."/>
            <person name="Lapidus A."/>
        </authorList>
    </citation>
    <scope>NUCLEOTIDE SEQUENCE [LARGE SCALE GENOMIC DNA]</scope>
    <source>
        <strain evidence="3">ATCC 27377 / DSM 6068 / ICPB 4128</strain>
    </source>
</reference>
<dbReference type="STRING" id="530564.Psta_0138"/>
<dbReference type="PROSITE" id="PS51977">
    <property type="entry name" value="WGR"/>
    <property type="match status" value="1"/>
</dbReference>
<dbReference type="OrthoDB" id="9767858at2"/>
<evidence type="ECO:0000313" key="2">
    <source>
        <dbReference type="EMBL" id="ADB14834.1"/>
    </source>
</evidence>
<feature type="domain" description="WGR" evidence="1">
    <location>
        <begin position="1"/>
        <end position="84"/>
    </location>
</feature>
<dbReference type="eggNOG" id="COG3831">
    <property type="taxonomic scope" value="Bacteria"/>
</dbReference>
<dbReference type="EMBL" id="CP001848">
    <property type="protein sequence ID" value="ADB14834.1"/>
    <property type="molecule type" value="Genomic_DNA"/>
</dbReference>
<name>D2R0G6_PIRSD</name>
<dbReference type="KEGG" id="psl:Psta_0138"/>
<keyword evidence="3" id="KW-1185">Reference proteome</keyword>